<dbReference type="InterPro" id="IPR023845">
    <property type="entry name" value="DUF3817_TM"/>
</dbReference>
<evidence type="ECO:0000256" key="4">
    <source>
        <dbReference type="ARBA" id="ARBA00022989"/>
    </source>
</evidence>
<evidence type="ECO:0000256" key="3">
    <source>
        <dbReference type="ARBA" id="ARBA00022692"/>
    </source>
</evidence>
<protein>
    <submittedName>
        <fullName evidence="8">Integral membrane protein</fullName>
    </submittedName>
</protein>
<keyword evidence="5 6" id="KW-0472">Membrane</keyword>
<dbReference type="OrthoDB" id="1121311at2"/>
<keyword evidence="2" id="KW-1003">Cell membrane</keyword>
<evidence type="ECO:0000256" key="6">
    <source>
        <dbReference type="SAM" id="Phobius"/>
    </source>
</evidence>
<reference evidence="8 9" key="1">
    <citation type="journal article" date="2015" name="Stand. Genomic Sci.">
        <title>Genomic Encyclopedia of Bacterial and Archaeal Type Strains, Phase III: the genomes of soil and plant-associated and newly described type strains.</title>
        <authorList>
            <person name="Whitman W.B."/>
            <person name="Woyke T."/>
            <person name="Klenk H.P."/>
            <person name="Zhou Y."/>
            <person name="Lilburn T.G."/>
            <person name="Beck B.J."/>
            <person name="De Vos P."/>
            <person name="Vandamme P."/>
            <person name="Eisen J.A."/>
            <person name="Garrity G."/>
            <person name="Hugenholtz P."/>
            <person name="Kyrpides N.C."/>
        </authorList>
    </citation>
    <scope>NUCLEOTIDE SEQUENCE [LARGE SCALE GENOMIC DNA]</scope>
    <source>
        <strain evidence="8 9">CGMCC 1.10116</strain>
    </source>
</reference>
<dbReference type="Proteomes" id="UP000315711">
    <property type="component" value="Unassembled WGS sequence"/>
</dbReference>
<keyword evidence="9" id="KW-1185">Reference proteome</keyword>
<dbReference type="Pfam" id="PF12823">
    <property type="entry name" value="DUF3817"/>
    <property type="match status" value="1"/>
</dbReference>
<organism evidence="8 9">
    <name type="scientific">Halalkalibacter nanhaiisediminis</name>
    <dbReference type="NCBI Taxonomy" id="688079"/>
    <lineage>
        <taxon>Bacteria</taxon>
        <taxon>Bacillati</taxon>
        <taxon>Bacillota</taxon>
        <taxon>Bacilli</taxon>
        <taxon>Bacillales</taxon>
        <taxon>Bacillaceae</taxon>
        <taxon>Halalkalibacter</taxon>
    </lineage>
</organism>
<evidence type="ECO:0000256" key="2">
    <source>
        <dbReference type="ARBA" id="ARBA00022475"/>
    </source>
</evidence>
<evidence type="ECO:0000256" key="1">
    <source>
        <dbReference type="ARBA" id="ARBA00004651"/>
    </source>
</evidence>
<dbReference type="PANTHER" id="PTHR40077">
    <property type="entry name" value="MEMBRANE PROTEIN-RELATED"/>
    <property type="match status" value="1"/>
</dbReference>
<evidence type="ECO:0000313" key="9">
    <source>
        <dbReference type="Proteomes" id="UP000315711"/>
    </source>
</evidence>
<accession>A0A562QSM6</accession>
<proteinExistence type="predicted"/>
<dbReference type="EMBL" id="VLKZ01000001">
    <property type="protein sequence ID" value="TWI59697.1"/>
    <property type="molecule type" value="Genomic_DNA"/>
</dbReference>
<dbReference type="NCBIfam" id="TIGR03954">
    <property type="entry name" value="integ_memb_HG"/>
    <property type="match status" value="1"/>
</dbReference>
<name>A0A562QSM6_9BACI</name>
<gene>
    <name evidence="8" type="ORF">IQ10_00117</name>
</gene>
<sequence>MNLLLKSFRVVSYLEGISFLLLLGIAMPLKYMFDLPMYVTVTGMAHGVLFVLYIIAVIVMMIAFRWSWSKGLLAMVASVIPFGPFIFDAKLLKSDETSAKTI</sequence>
<feature type="domain" description="DUF3817" evidence="7">
    <location>
        <begin position="5"/>
        <end position="91"/>
    </location>
</feature>
<evidence type="ECO:0000256" key="5">
    <source>
        <dbReference type="ARBA" id="ARBA00023136"/>
    </source>
</evidence>
<feature type="transmembrane region" description="Helical" evidence="6">
    <location>
        <begin position="45"/>
        <end position="64"/>
    </location>
</feature>
<comment type="subcellular location">
    <subcellularLocation>
        <location evidence="1">Cell membrane</location>
        <topology evidence="1">Multi-pass membrane protein</topology>
    </subcellularLocation>
</comment>
<evidence type="ECO:0000259" key="7">
    <source>
        <dbReference type="Pfam" id="PF12823"/>
    </source>
</evidence>
<dbReference type="RefSeq" id="WP_144448535.1">
    <property type="nucleotide sequence ID" value="NZ_VLKZ01000001.1"/>
</dbReference>
<dbReference type="GO" id="GO:0005886">
    <property type="term" value="C:plasma membrane"/>
    <property type="evidence" value="ECO:0007669"/>
    <property type="project" value="UniProtKB-SubCell"/>
</dbReference>
<dbReference type="AlphaFoldDB" id="A0A562QSM6"/>
<dbReference type="PANTHER" id="PTHR40077:SF1">
    <property type="entry name" value="MEMBRANE PROTEIN"/>
    <property type="match status" value="1"/>
</dbReference>
<keyword evidence="4 6" id="KW-1133">Transmembrane helix</keyword>
<keyword evidence="3 6" id="KW-0812">Transmembrane</keyword>
<feature type="transmembrane region" description="Helical" evidence="6">
    <location>
        <begin position="12"/>
        <end position="33"/>
    </location>
</feature>
<comment type="caution">
    <text evidence="8">The sequence shown here is derived from an EMBL/GenBank/DDBJ whole genome shotgun (WGS) entry which is preliminary data.</text>
</comment>
<evidence type="ECO:0000313" key="8">
    <source>
        <dbReference type="EMBL" id="TWI59697.1"/>
    </source>
</evidence>